<reference evidence="14 15" key="1">
    <citation type="submission" date="2018-08" db="EMBL/GenBank/DDBJ databases">
        <title>A genome reference for cultivated species of the human gut microbiota.</title>
        <authorList>
            <person name="Zou Y."/>
            <person name="Xue W."/>
            <person name="Luo G."/>
        </authorList>
    </citation>
    <scope>NUCLEOTIDE SEQUENCE [LARGE SCALE GENOMIC DNA]</scope>
    <source>
        <strain evidence="13 15">AM16-50</strain>
        <strain evidence="12 17">AM34-17</strain>
        <strain evidence="11 16">AM50-15</strain>
        <strain evidence="10 14">OM05-11AA</strain>
    </source>
</reference>
<dbReference type="EMBL" id="QRKC01000003">
    <property type="protein sequence ID" value="RHH77850.1"/>
    <property type="molecule type" value="Genomic_DNA"/>
</dbReference>
<dbReference type="Proteomes" id="UP000482671">
    <property type="component" value="Unassembled WGS sequence"/>
</dbReference>
<dbReference type="RefSeq" id="WP_005639304.1">
    <property type="nucleotide sequence ID" value="NZ_BAABYG010000001.1"/>
</dbReference>
<dbReference type="Proteomes" id="UP000434916">
    <property type="component" value="Unassembled WGS sequence"/>
</dbReference>
<name>A0A354MH51_9BACT</name>
<reference evidence="5" key="3">
    <citation type="submission" date="2022-01" db="EMBL/GenBank/DDBJ databases">
        <title>Novel bile acid biosynthetic pathways are enriched in the microbiome of centenarians.</title>
        <authorList>
            <person name="Sato Y."/>
            <person name="Atarashi K."/>
            <person name="Plichta R.D."/>
            <person name="Arai Y."/>
            <person name="Sasajima S."/>
            <person name="Kearney M.S."/>
            <person name="Suda W."/>
            <person name="Takeshita K."/>
            <person name="Sasaki T."/>
            <person name="Okamoto S."/>
            <person name="Skelly N.A."/>
            <person name="Okamura Y."/>
            <person name="Vlamakis H."/>
            <person name="Li Y."/>
            <person name="Tanoue T."/>
            <person name="Takei H."/>
            <person name="Nittono H."/>
            <person name="Narushima S."/>
            <person name="Irie J."/>
            <person name="Itoh H."/>
            <person name="Moriya K."/>
            <person name="Sugiura Y."/>
            <person name="Suematsu M."/>
            <person name="Moritoki N."/>
            <person name="Shibata S."/>
            <person name="Littman R.D."/>
            <person name="Fischbach A.M."/>
            <person name="Uwamino Y."/>
            <person name="Inoue T."/>
            <person name="Honda A."/>
            <person name="Hattori M."/>
            <person name="Murai T."/>
            <person name="Xavier J.R."/>
            <person name="Hirose N."/>
            <person name="Honda K."/>
        </authorList>
    </citation>
    <scope>NUCLEOTIDE SEQUENCE</scope>
    <source>
        <strain evidence="5">CE91-St3</strain>
    </source>
</reference>
<evidence type="ECO:0000313" key="19">
    <source>
        <dbReference type="Proteomes" id="UP000437446"/>
    </source>
</evidence>
<accession>A0A354MH51</accession>
<dbReference type="EMBL" id="QSII01000012">
    <property type="protein sequence ID" value="RHC85033.1"/>
    <property type="molecule type" value="Genomic_DNA"/>
</dbReference>
<evidence type="ECO:0000313" key="11">
    <source>
        <dbReference type="EMBL" id="RGZ43819.1"/>
    </source>
</evidence>
<evidence type="ECO:0000313" key="15">
    <source>
        <dbReference type="Proteomes" id="UP000283732"/>
    </source>
</evidence>
<dbReference type="Proteomes" id="UP000261088">
    <property type="component" value="Unassembled WGS sequence"/>
</dbReference>
<dbReference type="EMBL" id="WNCR01000003">
    <property type="protein sequence ID" value="MTU29293.1"/>
    <property type="molecule type" value="Genomic_DNA"/>
</dbReference>
<keyword evidence="1" id="KW-0732">Signal</keyword>
<evidence type="ECO:0000313" key="20">
    <source>
        <dbReference type="Proteomes" id="UP000448908"/>
    </source>
</evidence>
<evidence type="ECO:0000313" key="5">
    <source>
        <dbReference type="EMBL" id="GKH71998.1"/>
    </source>
</evidence>
<comment type="caution">
    <text evidence="6">The sequence shown here is derived from an EMBL/GenBank/DDBJ whole genome shotgun (WGS) entry which is preliminary data.</text>
</comment>
<dbReference type="EMBL" id="BQNZ01000001">
    <property type="protein sequence ID" value="GKH71998.1"/>
    <property type="molecule type" value="Genomic_DNA"/>
</dbReference>
<evidence type="ECO:0000256" key="3">
    <source>
        <dbReference type="ARBA" id="ARBA00023237"/>
    </source>
</evidence>
<evidence type="ECO:0000313" key="16">
    <source>
        <dbReference type="Proteomes" id="UP000285173"/>
    </source>
</evidence>
<dbReference type="InterPro" id="IPR039565">
    <property type="entry name" value="BamD-like"/>
</dbReference>
<dbReference type="OrthoDB" id="9770761at2"/>
<dbReference type="InterPro" id="IPR011990">
    <property type="entry name" value="TPR-like_helical_dom_sf"/>
</dbReference>
<dbReference type="GeneID" id="49202302"/>
<dbReference type="InterPro" id="IPR017689">
    <property type="entry name" value="BamD"/>
</dbReference>
<dbReference type="Pfam" id="PF13525">
    <property type="entry name" value="YfiO"/>
    <property type="match status" value="1"/>
</dbReference>
<evidence type="ECO:0000313" key="14">
    <source>
        <dbReference type="Proteomes" id="UP000261088"/>
    </source>
</evidence>
<evidence type="ECO:0000313" key="12">
    <source>
        <dbReference type="EMBL" id="RHC85033.1"/>
    </source>
</evidence>
<evidence type="ECO:0000313" key="18">
    <source>
        <dbReference type="Proteomes" id="UP000434916"/>
    </source>
</evidence>
<evidence type="ECO:0000313" key="17">
    <source>
        <dbReference type="Proteomes" id="UP000286260"/>
    </source>
</evidence>
<evidence type="ECO:0000259" key="4">
    <source>
        <dbReference type="Pfam" id="PF13525"/>
    </source>
</evidence>
<dbReference type="Proteomes" id="UP000283732">
    <property type="component" value="Unassembled WGS sequence"/>
</dbReference>
<dbReference type="NCBIfam" id="TIGR03302">
    <property type="entry name" value="OM_YfiO"/>
    <property type="match status" value="1"/>
</dbReference>
<dbReference type="PROSITE" id="PS51257">
    <property type="entry name" value="PROKAR_LIPOPROTEIN"/>
    <property type="match status" value="1"/>
</dbReference>
<keyword evidence="2" id="KW-0472">Membrane</keyword>
<dbReference type="Gene3D" id="1.25.40.10">
    <property type="entry name" value="Tetratricopeptide repeat domain"/>
    <property type="match status" value="1"/>
</dbReference>
<dbReference type="Proteomes" id="UP000448908">
    <property type="component" value="Unassembled WGS sequence"/>
</dbReference>
<dbReference type="Proteomes" id="UP000286260">
    <property type="component" value="Unassembled WGS sequence"/>
</dbReference>
<sequence>MKKVVFLLMMITVLLSSCGEYNKILKSTDYELKYSYAKKYFNAKQYSKSATLLDELVPIFKGTANAEESLYLLAQSYYGQKDYQTASQYFNTYYTTYPKGEFTELARYYSGYGLYLDSPDPRLDQAQTYEAINQLQLYLEYYPQSERAKEAQNIMFELQEKLAYKELLAVRLYFNLGTYMGNNYLSCVITAQNALKNYPYSKYREEFMFYTIRAKYELAVVSVEEKLQGRYREVVDEYYNYMNEYPEGKYVKQVQKFYDYASKRITDTY</sequence>
<dbReference type="Proteomes" id="UP001055114">
    <property type="component" value="Unassembled WGS sequence"/>
</dbReference>
<proteinExistence type="predicted"/>
<keyword evidence="3" id="KW-0998">Cell outer membrane</keyword>
<keyword evidence="18" id="KW-1185">Reference proteome</keyword>
<protein>
    <submittedName>
        <fullName evidence="6">Outer membrane protein assembly factor BamD</fullName>
    </submittedName>
</protein>
<dbReference type="EMBL" id="QSEF01000033">
    <property type="protein sequence ID" value="RGZ43819.1"/>
    <property type="molecule type" value="Genomic_DNA"/>
</dbReference>
<organism evidence="6 19">
    <name type="scientific">Parabacteroides merdae</name>
    <dbReference type="NCBI Taxonomy" id="46503"/>
    <lineage>
        <taxon>Bacteria</taxon>
        <taxon>Pseudomonadati</taxon>
        <taxon>Bacteroidota</taxon>
        <taxon>Bacteroidia</taxon>
        <taxon>Bacteroidales</taxon>
        <taxon>Tannerellaceae</taxon>
        <taxon>Parabacteroides</taxon>
    </lineage>
</organism>
<evidence type="ECO:0000256" key="2">
    <source>
        <dbReference type="ARBA" id="ARBA00023136"/>
    </source>
</evidence>
<evidence type="ECO:0000313" key="8">
    <source>
        <dbReference type="EMBL" id="MTU71203.1"/>
    </source>
</evidence>
<dbReference type="Proteomes" id="UP000437446">
    <property type="component" value="Unassembled WGS sequence"/>
</dbReference>
<dbReference type="EMBL" id="WNDD01000004">
    <property type="protein sequence ID" value="MTV00893.1"/>
    <property type="molecule type" value="Genomic_DNA"/>
</dbReference>
<evidence type="ECO:0000313" key="6">
    <source>
        <dbReference type="EMBL" id="MTU29293.1"/>
    </source>
</evidence>
<dbReference type="AlphaFoldDB" id="A0A354MH51"/>
<dbReference type="EMBL" id="WNDA01000049">
    <property type="protein sequence ID" value="MTU71203.1"/>
    <property type="molecule type" value="Genomic_DNA"/>
</dbReference>
<evidence type="ECO:0000313" key="10">
    <source>
        <dbReference type="EMBL" id="RGN50662.1"/>
    </source>
</evidence>
<evidence type="ECO:0000313" key="7">
    <source>
        <dbReference type="EMBL" id="MTU40178.1"/>
    </source>
</evidence>
<evidence type="ECO:0000313" key="13">
    <source>
        <dbReference type="EMBL" id="RHH77850.1"/>
    </source>
</evidence>
<reference evidence="18 19" key="2">
    <citation type="journal article" date="2019" name="Nat. Med.">
        <title>A library of human gut bacterial isolates paired with longitudinal multiomics data enables mechanistic microbiome research.</title>
        <authorList>
            <person name="Poyet M."/>
            <person name="Groussin M."/>
            <person name="Gibbons S.M."/>
            <person name="Avila-Pacheco J."/>
            <person name="Jiang X."/>
            <person name="Kearney S.M."/>
            <person name="Perrotta A.R."/>
            <person name="Berdy B."/>
            <person name="Zhao S."/>
            <person name="Lieberman T.D."/>
            <person name="Swanson P.K."/>
            <person name="Smith M."/>
            <person name="Roesemann S."/>
            <person name="Alexander J.E."/>
            <person name="Rich S.A."/>
            <person name="Livny J."/>
            <person name="Vlamakis H."/>
            <person name="Clish C."/>
            <person name="Bullock K."/>
            <person name="Deik A."/>
            <person name="Scott J."/>
            <person name="Pierce K.A."/>
            <person name="Xavier R.J."/>
            <person name="Alm E.J."/>
        </authorList>
    </citation>
    <scope>NUCLEOTIDE SEQUENCE [LARGE SCALE GENOMIC DNA]</scope>
    <source>
        <strain evidence="9 21">BIOML-A11</strain>
        <strain evidence="8 20">BIOML-A16</strain>
        <strain evidence="6 19">BIOML-A25</strain>
        <strain evidence="7 18">BIOML-A29</strain>
    </source>
</reference>
<evidence type="ECO:0000313" key="9">
    <source>
        <dbReference type="EMBL" id="MTV00893.1"/>
    </source>
</evidence>
<evidence type="ECO:0000256" key="1">
    <source>
        <dbReference type="ARBA" id="ARBA00022729"/>
    </source>
</evidence>
<gene>
    <name evidence="6" type="primary">bamD</name>
    <name evidence="5" type="ORF">CE91St3_18610</name>
    <name evidence="13" type="ORF">DW191_09920</name>
    <name evidence="12" type="ORF">DW828_09970</name>
    <name evidence="11" type="ORF">DW986_17700</name>
    <name evidence="10" type="ORF">DXB61_12385</name>
    <name evidence="6" type="ORF">GMD66_08685</name>
    <name evidence="7" type="ORF">GMD82_12030</name>
    <name evidence="8" type="ORF">GMD92_19625</name>
    <name evidence="9" type="ORF">GME02_04280</name>
</gene>
<dbReference type="Proteomes" id="UP000285173">
    <property type="component" value="Unassembled WGS sequence"/>
</dbReference>
<dbReference type="EMBL" id="QSUP01000014">
    <property type="protein sequence ID" value="RGN50662.1"/>
    <property type="molecule type" value="Genomic_DNA"/>
</dbReference>
<dbReference type="STRING" id="46503.ERS852463_00433"/>
<evidence type="ECO:0000313" key="21">
    <source>
        <dbReference type="Proteomes" id="UP000482671"/>
    </source>
</evidence>
<feature type="domain" description="Outer membrane lipoprotein BamD-like" evidence="4">
    <location>
        <begin position="34"/>
        <end position="224"/>
    </location>
</feature>
<dbReference type="SUPFAM" id="SSF48452">
    <property type="entry name" value="TPR-like"/>
    <property type="match status" value="1"/>
</dbReference>
<dbReference type="EMBL" id="WNCN01000014">
    <property type="protein sequence ID" value="MTU40178.1"/>
    <property type="molecule type" value="Genomic_DNA"/>
</dbReference>